<proteinExistence type="predicted"/>
<dbReference type="Proteomes" id="UP000643701">
    <property type="component" value="Unassembled WGS sequence"/>
</dbReference>
<dbReference type="RefSeq" id="WP_166400642.1">
    <property type="nucleotide sequence ID" value="NZ_JAANAS010000063.1"/>
</dbReference>
<evidence type="ECO:0000313" key="2">
    <source>
        <dbReference type="Proteomes" id="UP000643701"/>
    </source>
</evidence>
<accession>A0A967DZN5</accession>
<keyword evidence="2" id="KW-1185">Reference proteome</keyword>
<protein>
    <submittedName>
        <fullName evidence="1">Type IX secretion system membrane protein PorP/SprF</fullName>
    </submittedName>
</protein>
<comment type="caution">
    <text evidence="1">The sequence shown here is derived from an EMBL/GenBank/DDBJ whole genome shotgun (WGS) entry which is preliminary data.</text>
</comment>
<organism evidence="1 2">
    <name type="scientific">Psychroflexus maritimus</name>
    <dbReference type="NCBI Taxonomy" id="2714865"/>
    <lineage>
        <taxon>Bacteria</taxon>
        <taxon>Pseudomonadati</taxon>
        <taxon>Bacteroidota</taxon>
        <taxon>Flavobacteriia</taxon>
        <taxon>Flavobacteriales</taxon>
        <taxon>Flavobacteriaceae</taxon>
        <taxon>Psychroflexus</taxon>
    </lineage>
</organism>
<dbReference type="AlphaFoldDB" id="A0A967DZN5"/>
<gene>
    <name evidence="1" type="ORF">G7034_09005</name>
</gene>
<dbReference type="Pfam" id="PF11751">
    <property type="entry name" value="PorP_SprF"/>
    <property type="match status" value="1"/>
</dbReference>
<sequence length="338" mass="38160">MNIKKYLVLAFAVFTAYTIDAQERGVPVYQDYLTDNLYLLHPSMAGASNRNKARLTARQQWFDVDNAPSLQTLSVNGRLNDNVGLGGIVFNDNNGNYSQQGAYLSFAYHIMFSRSTADLNMLSFGTNVGIVQSGLDEGPLLSANFPDPIISGVNQSEINFNADFGISYFFLDFFAHATVKNLVAQENKIFNDQFGVTDQRQYLFNAGYTFSEFGSRFSYEPSVMYHRREFTNENLFDVNAKVYYELDNGRIWGGLSYRRSLDGAEFLGSNGSVRSQKLSTITPFVGFNFGEFLIAYTYTNQAFQELTMSNSGFHQITLGWDFGESRKRFKCNCPAVNF</sequence>
<name>A0A967DZN5_9FLAO</name>
<dbReference type="EMBL" id="JAANAS010000063">
    <property type="protein sequence ID" value="NGZ90393.1"/>
    <property type="molecule type" value="Genomic_DNA"/>
</dbReference>
<reference evidence="1" key="1">
    <citation type="submission" date="2020-03" db="EMBL/GenBank/DDBJ databases">
        <title>Psychroflexus Maritimus sp. nov., isolate from marine sediment.</title>
        <authorList>
            <person name="Zhong Y.-L."/>
        </authorList>
    </citation>
    <scope>NUCLEOTIDE SEQUENCE</scope>
    <source>
        <strain evidence="1">C1</strain>
    </source>
</reference>
<dbReference type="NCBIfam" id="TIGR03519">
    <property type="entry name" value="T9SS_PorP_fam"/>
    <property type="match status" value="1"/>
</dbReference>
<dbReference type="InterPro" id="IPR019861">
    <property type="entry name" value="PorP/SprF_Bacteroidetes"/>
</dbReference>
<evidence type="ECO:0000313" key="1">
    <source>
        <dbReference type="EMBL" id="NGZ90393.1"/>
    </source>
</evidence>